<evidence type="ECO:0000256" key="1">
    <source>
        <dbReference type="ARBA" id="ARBA00022737"/>
    </source>
</evidence>
<dbReference type="InterPro" id="IPR056822">
    <property type="entry name" value="TEN_NHL"/>
</dbReference>
<feature type="signal peptide" evidence="3">
    <location>
        <begin position="1"/>
        <end position="28"/>
    </location>
</feature>
<gene>
    <name evidence="5" type="ORF">FNU76_11450</name>
</gene>
<dbReference type="PANTHER" id="PTHR13833:SF71">
    <property type="entry name" value="NHL DOMAIN-CONTAINING PROTEIN"/>
    <property type="match status" value="1"/>
</dbReference>
<feature type="repeat" description="NHL" evidence="2">
    <location>
        <begin position="688"/>
        <end position="723"/>
    </location>
</feature>
<reference evidence="6" key="1">
    <citation type="submission" date="2019-07" db="EMBL/GenBank/DDBJ databases">
        <title>Chitinimonas sp. nov., isolated from Ny-Alesund, arctica soil.</title>
        <authorList>
            <person name="Xu Q."/>
            <person name="Peng F."/>
        </authorList>
    </citation>
    <scope>NUCLEOTIDE SEQUENCE [LARGE SCALE GENOMIC DNA]</scope>
    <source>
        <strain evidence="6">R3-44</strain>
    </source>
</reference>
<name>A0A516SFI1_9NEIS</name>
<feature type="repeat" description="NHL" evidence="2">
    <location>
        <begin position="248"/>
        <end position="283"/>
    </location>
</feature>
<dbReference type="Pfam" id="PF25021">
    <property type="entry name" value="TEN_NHL"/>
    <property type="match status" value="1"/>
</dbReference>
<feature type="repeat" description="NHL" evidence="2">
    <location>
        <begin position="515"/>
        <end position="545"/>
    </location>
</feature>
<evidence type="ECO:0000313" key="5">
    <source>
        <dbReference type="EMBL" id="QDQ26927.1"/>
    </source>
</evidence>
<dbReference type="OrthoDB" id="5116373at2"/>
<organism evidence="5 6">
    <name type="scientific">Chitinimonas arctica</name>
    <dbReference type="NCBI Taxonomy" id="2594795"/>
    <lineage>
        <taxon>Bacteria</taxon>
        <taxon>Pseudomonadati</taxon>
        <taxon>Pseudomonadota</taxon>
        <taxon>Betaproteobacteria</taxon>
        <taxon>Neisseriales</taxon>
        <taxon>Chitinibacteraceae</taxon>
        <taxon>Chitinimonas</taxon>
    </lineage>
</organism>
<proteinExistence type="predicted"/>
<accession>A0A516SFI1</accession>
<feature type="chain" id="PRO_5028063786" evidence="3">
    <location>
        <begin position="29"/>
        <end position="774"/>
    </location>
</feature>
<dbReference type="Gene3D" id="2.120.10.30">
    <property type="entry name" value="TolB, C-terminal domain"/>
    <property type="match status" value="6"/>
</dbReference>
<evidence type="ECO:0000313" key="6">
    <source>
        <dbReference type="Proteomes" id="UP000317550"/>
    </source>
</evidence>
<keyword evidence="6" id="KW-1185">Reference proteome</keyword>
<dbReference type="InterPro" id="IPR011042">
    <property type="entry name" value="6-blade_b-propeller_TolB-like"/>
</dbReference>
<feature type="domain" description="Teneurin NHL" evidence="4">
    <location>
        <begin position="454"/>
        <end position="618"/>
    </location>
</feature>
<dbReference type="PROSITE" id="PS51125">
    <property type="entry name" value="NHL"/>
    <property type="match status" value="3"/>
</dbReference>
<protein>
    <submittedName>
        <fullName evidence="5">DUF839 domain-containing protein</fullName>
    </submittedName>
</protein>
<dbReference type="Proteomes" id="UP000317550">
    <property type="component" value="Chromosome"/>
</dbReference>
<evidence type="ECO:0000256" key="2">
    <source>
        <dbReference type="PROSITE-ProRule" id="PRU00504"/>
    </source>
</evidence>
<dbReference type="InterPro" id="IPR001258">
    <property type="entry name" value="NHL_repeat"/>
</dbReference>
<keyword evidence="3" id="KW-0732">Signal</keyword>
<dbReference type="EMBL" id="CP041730">
    <property type="protein sequence ID" value="QDQ26927.1"/>
    <property type="molecule type" value="Genomic_DNA"/>
</dbReference>
<dbReference type="SUPFAM" id="SSF101898">
    <property type="entry name" value="NHL repeat"/>
    <property type="match status" value="2"/>
</dbReference>
<keyword evidence="1" id="KW-0677">Repeat</keyword>
<dbReference type="Pfam" id="PF01436">
    <property type="entry name" value="NHL"/>
    <property type="match status" value="3"/>
</dbReference>
<evidence type="ECO:0000256" key="3">
    <source>
        <dbReference type="SAM" id="SignalP"/>
    </source>
</evidence>
<evidence type="ECO:0000259" key="4">
    <source>
        <dbReference type="Pfam" id="PF25021"/>
    </source>
</evidence>
<sequence length="774" mass="77784">MSYPQHAKLNRIALGLSLSCLLMLGACGGGGTENQSGNMTLAASASEVVVGASASPITLTATGQAGTVSWTLTGPGSLSATTGSSVQYTPPATVAADESVTISASVNGGSPAQLVIKLHPSAIALLAGNIGGLGDLDGQAAAARFMQPEAVAVDAAGNIYIGDDVSHTLRKISAAGVVSTLAGTSGQWGDTDGTGPAARFSYFSQLAADADGNVYLADKEVIRKITPQGVVSTLAGKLGEKGDADGTGAEARFASPTGLAVDAAGNVYVSDSDKYTIRKITRGGVVSTLAGQSGVKGSNDGTGPAARFESPASLALDKQGNLFVEDRDTIRKISAAGAVSTVANAIGSGGQLLPPKLAIDADGNFYLTDYERNVIRRISPAGAISIFAGADQAGSADGALAVARFNRPRGLASDATGNLYVADSVNGLLRKISPQGQVSTVAGLAGIRGSVDGNGATASFNEQHGLTSDTAGNLYVADTANSVIRKISPTGTVTTVAGQAGQTGTADGQGTAARFNRPNDLAIDAAGNLYIADTDNYTIRKITPSGMVSTFAGQAGQHEVLDGKGSAAGFDKPYGIGIDPAGNLYVADTDFIKIDSHFSATIRKITPDAVVSTVAGTRWEKGSADGIGSQARFMEPRGMVSDAAGNIYIADSHNATIRKLSPSGVVSTLAGQARGIGGGIVGSSDGTGTQAQFNKPTGLTIDAAGNLYVADSGNNLIRKVTQAGVVTTVAGNKKRGTVLGALPGSLDNPTNIRFLGGQRFAVTSGNAILTLTLP</sequence>
<dbReference type="CDD" id="cd14953">
    <property type="entry name" value="NHL_like_1"/>
    <property type="match status" value="1"/>
</dbReference>
<dbReference type="PANTHER" id="PTHR13833">
    <property type="match status" value="1"/>
</dbReference>
<dbReference type="AlphaFoldDB" id="A0A516SFI1"/>
<dbReference type="KEGG" id="cari:FNU76_11450"/>
<dbReference type="RefSeq" id="WP_144278320.1">
    <property type="nucleotide sequence ID" value="NZ_CP041730.1"/>
</dbReference>